<dbReference type="SUPFAM" id="SSF50249">
    <property type="entry name" value="Nucleic acid-binding proteins"/>
    <property type="match status" value="1"/>
</dbReference>
<feature type="domain" description="RNB" evidence="1">
    <location>
        <begin position="23"/>
        <end position="319"/>
    </location>
</feature>
<comment type="caution">
    <text evidence="2">The sequence shown here is derived from an EMBL/GenBank/DDBJ whole genome shotgun (WGS) entry which is preliminary data.</text>
</comment>
<dbReference type="Proteomes" id="UP000248857">
    <property type="component" value="Unassembled WGS sequence"/>
</dbReference>
<keyword evidence="3" id="KW-1185">Reference proteome</keyword>
<dbReference type="CDD" id="cd00048">
    <property type="entry name" value="DSRM_SF"/>
    <property type="match status" value="1"/>
</dbReference>
<dbReference type="OrthoDB" id="9764149at2"/>
<dbReference type="Gene3D" id="3.30.160.20">
    <property type="match status" value="1"/>
</dbReference>
<dbReference type="InterPro" id="IPR001900">
    <property type="entry name" value="RNase_II/R"/>
</dbReference>
<dbReference type="GO" id="GO:0005829">
    <property type="term" value="C:cytosol"/>
    <property type="evidence" value="ECO:0007669"/>
    <property type="project" value="TreeGrafter"/>
</dbReference>
<dbReference type="GO" id="GO:0003723">
    <property type="term" value="F:RNA binding"/>
    <property type="evidence" value="ECO:0007669"/>
    <property type="project" value="InterPro"/>
</dbReference>
<evidence type="ECO:0000313" key="2">
    <source>
        <dbReference type="EMBL" id="PZD70839.1"/>
    </source>
</evidence>
<evidence type="ECO:0000259" key="1">
    <source>
        <dbReference type="SMART" id="SM00955"/>
    </source>
</evidence>
<dbReference type="PANTHER" id="PTHR23355">
    <property type="entry name" value="RIBONUCLEASE"/>
    <property type="match status" value="1"/>
</dbReference>
<dbReference type="InterPro" id="IPR012340">
    <property type="entry name" value="NA-bd_OB-fold"/>
</dbReference>
<dbReference type="RefSeq" id="WP_110988666.1">
    <property type="nucleotide sequence ID" value="NZ_CAWNWM010000027.1"/>
</dbReference>
<dbReference type="SUPFAM" id="SSF54768">
    <property type="entry name" value="dsRNA-binding domain-like"/>
    <property type="match status" value="1"/>
</dbReference>
<dbReference type="InterPro" id="IPR050180">
    <property type="entry name" value="RNR_Ribonuclease"/>
</dbReference>
<dbReference type="EMBL" id="PQWO01000027">
    <property type="protein sequence ID" value="PZD70839.1"/>
    <property type="molecule type" value="Genomic_DNA"/>
</dbReference>
<evidence type="ECO:0000313" key="3">
    <source>
        <dbReference type="Proteomes" id="UP000248857"/>
    </source>
</evidence>
<name>A0A2W1J976_9CYAN</name>
<dbReference type="PANTHER" id="PTHR23355:SF9">
    <property type="entry name" value="DIS3-LIKE EXONUCLEASE 2"/>
    <property type="match status" value="1"/>
</dbReference>
<dbReference type="AlphaFoldDB" id="A0A2W1J976"/>
<organism evidence="2 3">
    <name type="scientific">Acaryochloris thomasi RCC1774</name>
    <dbReference type="NCBI Taxonomy" id="1764569"/>
    <lineage>
        <taxon>Bacteria</taxon>
        <taxon>Bacillati</taxon>
        <taxon>Cyanobacteriota</taxon>
        <taxon>Cyanophyceae</taxon>
        <taxon>Acaryochloridales</taxon>
        <taxon>Acaryochloridaceae</taxon>
        <taxon>Acaryochloris</taxon>
        <taxon>Acaryochloris thomasi</taxon>
    </lineage>
</organism>
<protein>
    <submittedName>
        <fullName evidence="2">Ribonuclease R</fullName>
        <ecNumber evidence="2">3.1.13.1</ecNumber>
    </submittedName>
</protein>
<gene>
    <name evidence="2" type="primary">rnr_6</name>
    <name evidence="2" type="ORF">C1752_08981</name>
</gene>
<proteinExistence type="predicted"/>
<accession>A0A2W1J976</accession>
<dbReference type="EC" id="3.1.13.1" evidence="2"/>
<dbReference type="GO" id="GO:0008859">
    <property type="term" value="F:exoribonuclease II activity"/>
    <property type="evidence" value="ECO:0007669"/>
    <property type="project" value="UniProtKB-EC"/>
</dbReference>
<sequence length="622" mass="70269">MIEQRFSTEAITQAKTIATLQPDRTRPEVQGITIDGPTSLDLDDAIWCEETDTGATIQVHISDVSEHIPLYSPLDYSAIATTQTRYHRQGNSPMLPRILSEATLSLQEGQPRATLTFELELANDGSVSNCKIFESCLSSAKRFAYAEADYAIASPKLRWHNTLKLCQEWAAKLNQQRMATGAIGASAFGKNIYINEEGNLSDNPNAKYHSHRVIEEFMIAANTAAAQWLADRDQPALYRNHTAKAIAPDQDEMLQALLVLGSATAIRRRLQGWMNRAEYGPALIGHFALNLPAYGHFTSPIRRIADLINHRIIKALLHGAESPYTKKDLEELGRHINEAVLEEERRTSTYFKTKAKQGLLEKLESEDSVNELPEKEFSRWIKHAEGELSVALAEEVRSRLEQNRLVVLDYYLLLIQGNDWELQEMVLKHLEEKVRDAASVLSIAVIQEDSWDALKCTELSQDGRFLAWAEVYIDGELQTTATAGCDQRKQVARHRAYWLWLSAFVHGELVGVDARIVPELPVVVDEVEPVVDLKEEKLRSLLEKPPVDGQNHVGRLVEICQLMDWELPTFEFEEVEEGYRCICCMEFFEERVEGVAIEGKKKLSKQRAAMGVLEVLRSNGQF</sequence>
<dbReference type="GO" id="GO:0006402">
    <property type="term" value="P:mRNA catabolic process"/>
    <property type="evidence" value="ECO:0007669"/>
    <property type="project" value="TreeGrafter"/>
</dbReference>
<reference evidence="2 3" key="1">
    <citation type="journal article" date="2018" name="Sci. Rep.">
        <title>A novel species of the marine cyanobacterium Acaryochloris with a unique pigment content and lifestyle.</title>
        <authorList>
            <person name="Partensky F."/>
            <person name="Six C."/>
            <person name="Ratin M."/>
            <person name="Garczarek L."/>
            <person name="Vaulot D."/>
            <person name="Probert I."/>
            <person name="Calteau A."/>
            <person name="Gourvil P."/>
            <person name="Marie D."/>
            <person name="Grebert T."/>
            <person name="Bouchier C."/>
            <person name="Le Panse S."/>
            <person name="Gachenot M."/>
            <person name="Rodriguez F."/>
            <person name="Garrido J.L."/>
        </authorList>
    </citation>
    <scope>NUCLEOTIDE SEQUENCE [LARGE SCALE GENOMIC DNA]</scope>
    <source>
        <strain evidence="2 3">RCC1774</strain>
    </source>
</reference>
<dbReference type="SMART" id="SM00955">
    <property type="entry name" value="RNB"/>
    <property type="match status" value="1"/>
</dbReference>
<dbReference type="Pfam" id="PF00773">
    <property type="entry name" value="RNB"/>
    <property type="match status" value="1"/>
</dbReference>
<keyword evidence="2" id="KW-0378">Hydrolase</keyword>